<name>A0A8X6K6S7_TRICU</name>
<keyword evidence="2" id="KW-1185">Reference proteome</keyword>
<accession>A0A8X6K6S7</accession>
<dbReference type="Proteomes" id="UP000887116">
    <property type="component" value="Unassembled WGS sequence"/>
</dbReference>
<proteinExistence type="predicted"/>
<protein>
    <submittedName>
        <fullName evidence="1">Uncharacterized protein</fullName>
    </submittedName>
</protein>
<evidence type="ECO:0000313" key="1">
    <source>
        <dbReference type="EMBL" id="GFQ64264.1"/>
    </source>
</evidence>
<dbReference type="OrthoDB" id="10389631at2759"/>
<sequence>MTLKTAYGLPNVVHHLRIFVITLMPGNRKQFYFGEEDHKSDDKSVKVHVENRECASKQTATSLLCIGLIGCTTKNVPIKCPDPFLRVLRPHGGVRDDLSVEIGHPSVCLTVS</sequence>
<dbReference type="AlphaFoldDB" id="A0A8X6K6S7"/>
<gene>
    <name evidence="1" type="ORF">TNCT_309661</name>
</gene>
<reference evidence="1" key="1">
    <citation type="submission" date="2020-07" db="EMBL/GenBank/DDBJ databases">
        <title>Multicomponent nature underlies the extraordinary mechanical properties of spider dragline silk.</title>
        <authorList>
            <person name="Kono N."/>
            <person name="Nakamura H."/>
            <person name="Mori M."/>
            <person name="Yoshida Y."/>
            <person name="Ohtoshi R."/>
            <person name="Malay A.D."/>
            <person name="Moran D.A.P."/>
            <person name="Tomita M."/>
            <person name="Numata K."/>
            <person name="Arakawa K."/>
        </authorList>
    </citation>
    <scope>NUCLEOTIDE SEQUENCE</scope>
</reference>
<dbReference type="EMBL" id="BMAO01029888">
    <property type="protein sequence ID" value="GFQ64264.1"/>
    <property type="molecule type" value="Genomic_DNA"/>
</dbReference>
<evidence type="ECO:0000313" key="2">
    <source>
        <dbReference type="Proteomes" id="UP000887116"/>
    </source>
</evidence>
<organism evidence="1 2">
    <name type="scientific">Trichonephila clavata</name>
    <name type="common">Joro spider</name>
    <name type="synonym">Nephila clavata</name>
    <dbReference type="NCBI Taxonomy" id="2740835"/>
    <lineage>
        <taxon>Eukaryota</taxon>
        <taxon>Metazoa</taxon>
        <taxon>Ecdysozoa</taxon>
        <taxon>Arthropoda</taxon>
        <taxon>Chelicerata</taxon>
        <taxon>Arachnida</taxon>
        <taxon>Araneae</taxon>
        <taxon>Araneomorphae</taxon>
        <taxon>Entelegynae</taxon>
        <taxon>Araneoidea</taxon>
        <taxon>Nephilidae</taxon>
        <taxon>Trichonephila</taxon>
    </lineage>
</organism>
<comment type="caution">
    <text evidence="1">The sequence shown here is derived from an EMBL/GenBank/DDBJ whole genome shotgun (WGS) entry which is preliminary data.</text>
</comment>